<dbReference type="AlphaFoldDB" id="A0A2Z5NA50"/>
<sequence length="235" mass="24950">MDELDADRVDGAACAGAGAVWLARAALAWRARITERAALLDPAAAHAHFGLPGAAWRRAGRDARRAWLAAAVGAVAPPVRAFDAPASRLALLSRAELGRVLLARALFARADALRRCIDAARLDRFDAHAGAGFVAHLLTACADVGAATYAEPLLADDAPVSAWLHDGWRRILAEPRVDPRAAALIELALPARSPGSKAEDAGELHDALGAMFFRRLPELFPELTWLFGYEATKAA</sequence>
<reference evidence="1 2" key="1">
    <citation type="journal article" date="2018" name="ISME J.">
        <title>Involvement of Burkholderiaceae and sulfurous volatiles in disease-suppressive soils.</title>
        <authorList>
            <person name="Carrion V.J."/>
            <person name="Cordovez V."/>
            <person name="Tyc O."/>
            <person name="Etalo D.W."/>
            <person name="de Bruijn I."/>
            <person name="de Jager V.C."/>
            <person name="Medema M.H."/>
            <person name="Eberl L."/>
            <person name="Raaijmakers J.M."/>
        </authorList>
    </citation>
    <scope>NUCLEOTIDE SEQUENCE [LARGE SCALE GENOMIC DNA]</scope>
    <source>
        <strain evidence="2">mHSR5</strain>
    </source>
</reference>
<evidence type="ECO:0008006" key="3">
    <source>
        <dbReference type="Google" id="ProtNLM"/>
    </source>
</evidence>
<dbReference type="RefSeq" id="WP_114182151.1">
    <property type="nucleotide sequence ID" value="NZ_CP024904.1"/>
</dbReference>
<gene>
    <name evidence="1" type="ORF">CUJ89_35840</name>
</gene>
<proteinExistence type="predicted"/>
<evidence type="ECO:0000313" key="1">
    <source>
        <dbReference type="EMBL" id="AXF25788.1"/>
    </source>
</evidence>
<evidence type="ECO:0000313" key="2">
    <source>
        <dbReference type="Proteomes" id="UP000253104"/>
    </source>
</evidence>
<dbReference type="Pfam" id="PF09502">
    <property type="entry name" value="HrpB4"/>
    <property type="match status" value="1"/>
</dbReference>
<organism evidence="1 2">
    <name type="scientific">Burkholderia pyrrocinia</name>
    <name type="common">Pseudomonas pyrrocinia</name>
    <dbReference type="NCBI Taxonomy" id="60550"/>
    <lineage>
        <taxon>Bacteria</taxon>
        <taxon>Pseudomonadati</taxon>
        <taxon>Pseudomonadota</taxon>
        <taxon>Betaproteobacteria</taxon>
        <taxon>Burkholderiales</taxon>
        <taxon>Burkholderiaceae</taxon>
        <taxon>Burkholderia</taxon>
        <taxon>Burkholderia cepacia complex</taxon>
    </lineage>
</organism>
<accession>A0A2Z5NA50</accession>
<dbReference type="Proteomes" id="UP000253104">
    <property type="component" value="Chromosome mHSR5_C"/>
</dbReference>
<protein>
    <recommendedName>
        <fullName evidence="3">Type III secretion protein HrpB4</fullName>
    </recommendedName>
</protein>
<dbReference type="EMBL" id="CP024904">
    <property type="protein sequence ID" value="AXF25788.1"/>
    <property type="molecule type" value="Genomic_DNA"/>
</dbReference>
<dbReference type="OrthoDB" id="9115373at2"/>
<dbReference type="InterPro" id="IPR013393">
    <property type="entry name" value="T3SS_HrpB4"/>
</dbReference>
<name>A0A2Z5NA50_BURPY</name>